<dbReference type="Pfam" id="PF13561">
    <property type="entry name" value="adh_short_C2"/>
    <property type="match status" value="1"/>
</dbReference>
<dbReference type="GO" id="GO:0032787">
    <property type="term" value="P:monocarboxylic acid metabolic process"/>
    <property type="evidence" value="ECO:0007669"/>
    <property type="project" value="UniProtKB-ARBA"/>
</dbReference>
<dbReference type="InterPro" id="IPR020904">
    <property type="entry name" value="Sc_DH/Rdtase_CS"/>
</dbReference>
<dbReference type="CDD" id="cd05233">
    <property type="entry name" value="SDR_c"/>
    <property type="match status" value="1"/>
</dbReference>
<sequence>MNLDIAGKIALVTGADSGMGKETARMLLQEGVRVAISDQPGGDLDSSVEDLKAHGEIIAVEADLTKLDDVTALFEKVRAKLGEPDILVNCAGVTGATGDFLDVDDAGWQSTIDINLMGAVRVCREAIPAMRASKWGRIVLMSSEDAVQPYVDELAYCASKAGISSLSKGLSKAYGCDNVLVNTVSPAFIATPMTDKMMQKRADENGTSFDEAIETFLKEERPGMTLKRRGTAEEVASAIVFLCSERASFINGADIRVDSGSVMTVAG</sequence>
<dbReference type="InterPro" id="IPR002347">
    <property type="entry name" value="SDR_fam"/>
</dbReference>
<dbReference type="InterPro" id="IPR050259">
    <property type="entry name" value="SDR"/>
</dbReference>
<dbReference type="InterPro" id="IPR036291">
    <property type="entry name" value="NAD(P)-bd_dom_sf"/>
</dbReference>
<dbReference type="PRINTS" id="PR00080">
    <property type="entry name" value="SDRFAMILY"/>
</dbReference>
<evidence type="ECO:0000313" key="2">
    <source>
        <dbReference type="EMBL" id="PTQ59043.1"/>
    </source>
</evidence>
<evidence type="ECO:0000313" key="3">
    <source>
        <dbReference type="Proteomes" id="UP000244189"/>
    </source>
</evidence>
<dbReference type="SUPFAM" id="SSF51735">
    <property type="entry name" value="NAD(P)-binding Rossmann-fold domains"/>
    <property type="match status" value="1"/>
</dbReference>
<comment type="caution">
    <text evidence="2">The sequence shown here is derived from an EMBL/GenBank/DDBJ whole genome shotgun (WGS) entry which is preliminary data.</text>
</comment>
<reference evidence="2 3" key="1">
    <citation type="submission" date="2018-04" db="EMBL/GenBank/DDBJ databases">
        <title>Genomic Encyclopedia of Type Strains, Phase III (KMG-III): the genomes of soil and plant-associated and newly described type strains.</title>
        <authorList>
            <person name="Whitman W."/>
        </authorList>
    </citation>
    <scope>NUCLEOTIDE SEQUENCE [LARGE SCALE GENOMIC DNA]</scope>
    <source>
        <strain evidence="2 3">MA101b</strain>
    </source>
</reference>
<keyword evidence="3" id="KW-1185">Reference proteome</keyword>
<accession>A0A2T5GI97</accession>
<dbReference type="PANTHER" id="PTHR42879">
    <property type="entry name" value="3-OXOACYL-(ACYL-CARRIER-PROTEIN) REDUCTASE"/>
    <property type="match status" value="1"/>
</dbReference>
<name>A0A2T5GI97_9SPHN</name>
<dbReference type="PRINTS" id="PR00081">
    <property type="entry name" value="GDHRDH"/>
</dbReference>
<evidence type="ECO:0000256" key="1">
    <source>
        <dbReference type="ARBA" id="ARBA00006484"/>
    </source>
</evidence>
<proteinExistence type="inferred from homology"/>
<dbReference type="FunFam" id="3.40.50.720:FF:000084">
    <property type="entry name" value="Short-chain dehydrogenase reductase"/>
    <property type="match status" value="1"/>
</dbReference>
<dbReference type="Gene3D" id="3.40.50.720">
    <property type="entry name" value="NAD(P)-binding Rossmann-like Domain"/>
    <property type="match status" value="1"/>
</dbReference>
<comment type="similarity">
    <text evidence="1">Belongs to the short-chain dehydrogenases/reductases (SDR) family.</text>
</comment>
<organism evidence="2 3">
    <name type="scientific">Sphingomonas aurantiaca</name>
    <dbReference type="NCBI Taxonomy" id="185949"/>
    <lineage>
        <taxon>Bacteria</taxon>
        <taxon>Pseudomonadati</taxon>
        <taxon>Pseudomonadota</taxon>
        <taxon>Alphaproteobacteria</taxon>
        <taxon>Sphingomonadales</taxon>
        <taxon>Sphingomonadaceae</taxon>
        <taxon>Sphingomonas</taxon>
    </lineage>
</organism>
<dbReference type="EMBL" id="QAOG01000006">
    <property type="protein sequence ID" value="PTQ59043.1"/>
    <property type="molecule type" value="Genomic_DNA"/>
</dbReference>
<dbReference type="RefSeq" id="WP_107959318.1">
    <property type="nucleotide sequence ID" value="NZ_QAOG01000006.1"/>
</dbReference>
<gene>
    <name evidence="2" type="ORF">C8J26_3368</name>
</gene>
<dbReference type="Proteomes" id="UP000244189">
    <property type="component" value="Unassembled WGS sequence"/>
</dbReference>
<dbReference type="PROSITE" id="PS00061">
    <property type="entry name" value="ADH_SHORT"/>
    <property type="match status" value="1"/>
</dbReference>
<dbReference type="AlphaFoldDB" id="A0A2T5GI97"/>
<protein>
    <submittedName>
        <fullName evidence="2">NAD(P)-dependent dehydrogenase (Short-subunit alcohol dehydrogenase family)</fullName>
    </submittedName>
</protein>